<dbReference type="EMBL" id="JAACJK010000001">
    <property type="protein sequence ID" value="KAF5342694.1"/>
    <property type="molecule type" value="Genomic_DNA"/>
</dbReference>
<feature type="compositionally biased region" description="Polar residues" evidence="1">
    <location>
        <begin position="651"/>
        <end position="688"/>
    </location>
</feature>
<feature type="compositionally biased region" description="Polar residues" evidence="1">
    <location>
        <begin position="88"/>
        <end position="103"/>
    </location>
</feature>
<feature type="compositionally biased region" description="Acidic residues" evidence="1">
    <location>
        <begin position="1044"/>
        <end position="1053"/>
    </location>
</feature>
<feature type="compositionally biased region" description="Low complexity" evidence="1">
    <location>
        <begin position="104"/>
        <end position="128"/>
    </location>
</feature>
<feature type="compositionally biased region" description="Basic and acidic residues" evidence="1">
    <location>
        <begin position="1451"/>
        <end position="1471"/>
    </location>
</feature>
<dbReference type="OrthoDB" id="5563754at2759"/>
<feature type="compositionally biased region" description="Polar residues" evidence="1">
    <location>
        <begin position="1026"/>
        <end position="1041"/>
    </location>
</feature>
<feature type="compositionally biased region" description="Polar residues" evidence="1">
    <location>
        <begin position="833"/>
        <end position="842"/>
    </location>
</feature>
<accession>A0A8H5CJ41</accession>
<comment type="caution">
    <text evidence="3">The sequence shown here is derived from an EMBL/GenBank/DDBJ whole genome shotgun (WGS) entry which is preliminary data.</text>
</comment>
<sequence length="1716" mass="183962">MGPERQPMTTPSDALPATTTSPVPFPRLDPNSRPPVQQAPAMSKHSRTNSFFSSLRPQKQNSNDSGHQRTVSLYNTGGSAPAVAAGSMVNQQQTQNHQRSPAPQSAFQSTSTTTMASQSAAAVYQQPLPATPPQPAQQVGFVGSNDPAPPAPNSSSGPPTPSKASGQPPPLHPEIRSVVGLTVAHAHKIYFSGRLVRRVERQPDGQRPHKDEGWTDVWAQLGGTTLSVWDMKEVDEARKQGTEVPPIYVNVTDAFIQVLGSVTVPGTATSPPKRYTNVLTLNTAGQNLLLFSCPSTSALISWASALRLAAWEKSRLEEIYTAHLIRITLSNRDYPTSLVRGKLEGWAQIRIAGQTDWKRVWVTICESSIQAEAAEGRNAESSPTPGQGKRRMSNLFGKGPQAAPSNLPMKPTIYIYSGIKPKDKKKPLLTITDVSQAFSVYPERPDLIPRSPLIKVEGTFGPEETAMSMKSREGWALIMPLMDHLGPNVNQSAEMLKWVIALHDAFCLYGRPQSWTWDPRDPVSLMFGYPVGPQKEHLFLDREAVENMDPRDDRTSVIRSRLREMLIDFIKSPVQQEPPRNGPNGGPPSLPPISGVGEGPSGSHGQQNGAQQQHFGSGPQLPPLSFGANSERPAEIGRPLTPITERDRDSVMTNNIGASGDNHPQSQESTAFSPLSPQGVQKQASLQPSLGAVEEQTAPQSTSAKVGQEVQGSILGRDVTRSPATMSPANSFTGASILSGLSGIPPLGETLGGPSNQSNINQQAGRTSVDSNRSNASRPSYSATSPTNAPGSSFSPNRRGDGGFAQAQSTRPLSPASPSKDKQRERTDESSDELFNQHQTLRTVVQQPKPVAPPQPAPTLQTSSSTSDRGDDLVNEAGAMYFMHQQEDRRPEVKQPQPPQQQAVNFDDEQDDYDSNSDIDNIPKAASKRPAIDTASLQSSTSSARKAPVRQSTPMAFSDNKNTMGVTSSNNGVAANTAPSTHPSATAPSIDSGSRTTDRSYTAGLGRPTLGRKPSGARAPQPIPKLTQSQVAGYGSSSHLASQYEEEEDEDEGNSFSSNRRMQQKVQHQELQEEEKAAQRGPAMVSSTVPDTYKPSAEANFDDGDVEALAALAYLDVSEEPSRVPASEPSGHTAATAESSPQLESGGSATGSAFKSSFAPSRQAEERKKKAQAQQAAQHATITKPGRANGKKRNAQAAGGWGESSDEDEEEEEEEEDDDDVDSDGEPSQAAAPPPRMQQQQAMQAQQQQQQQQQFAQSSVYPSVGGGQQGDQYSHMRPPRTLPQPPGSRPSGSDEYQSQQMPRHRTISGNFTESGRRSYFDNGQSQLRPNPEGQTPGAARQTVWSQVLEAGRPGANFVSPNESQPTRDTFVNLEPSETMTKAFTPQGLLSAGMQDKQDRSAKRQEELARETGASLINVPNKPPPPQTGLLGAITAHERERKREGGVGAALTEREREKRVAEERQRRFDEQQRQQMDQMQQGGSMYGAPYGFNPMMNPMMMGMNPMMGMAPMMTGGGGVNPMMGGQPALNPMMTGGGMNPMMGYGMMPNFNPHVFAAQQAAQAYQNAMMAFSVAGSQVGGDGAGPAAQQNPAMMGQGNMGGMGGFDPRMSMNMMGMMGGMNPQMGNPQMMGNPLGAQTTGMSQFDPRFGTPGMNGSGDGGQLLGSGNFTPLNNGSNQNLSTPNSQFVSGNNSPIGRGASPLRQSETPQRSRPGSPKA</sequence>
<feature type="compositionally biased region" description="Basic and acidic residues" evidence="1">
    <location>
        <begin position="819"/>
        <end position="829"/>
    </location>
</feature>
<gene>
    <name evidence="3" type="ORF">D9611_001477</name>
</gene>
<feature type="compositionally biased region" description="Polar residues" evidence="1">
    <location>
        <begin position="753"/>
        <end position="796"/>
    </location>
</feature>
<feature type="compositionally biased region" description="Gly residues" evidence="1">
    <location>
        <begin position="1651"/>
        <end position="1662"/>
    </location>
</feature>
<feature type="compositionally biased region" description="Polar residues" evidence="1">
    <location>
        <begin position="603"/>
        <end position="615"/>
    </location>
</feature>
<evidence type="ECO:0000313" key="3">
    <source>
        <dbReference type="EMBL" id="KAF5342694.1"/>
    </source>
</evidence>
<dbReference type="SUPFAM" id="SSF50729">
    <property type="entry name" value="PH domain-like"/>
    <property type="match status" value="1"/>
</dbReference>
<keyword evidence="4" id="KW-1185">Reference proteome</keyword>
<protein>
    <recommendedName>
        <fullName evidence="2">Skg3/CAF120-like PH-like domain-containing protein</fullName>
    </recommendedName>
</protein>
<feature type="compositionally biased region" description="Polar residues" evidence="1">
    <location>
        <begin position="722"/>
        <end position="736"/>
    </location>
</feature>
<feature type="domain" description="Skg3/CAF120-like PH-like" evidence="2">
    <location>
        <begin position="340"/>
        <end position="527"/>
    </location>
</feature>
<feature type="compositionally biased region" description="Acidic residues" evidence="1">
    <location>
        <begin position="1204"/>
        <end position="1225"/>
    </location>
</feature>
<feature type="compositionally biased region" description="Polar residues" evidence="1">
    <location>
        <begin position="7"/>
        <end position="22"/>
    </location>
</feature>
<feature type="compositionally biased region" description="Polar residues" evidence="1">
    <location>
        <begin position="1667"/>
        <end position="1692"/>
    </location>
</feature>
<reference evidence="3 4" key="1">
    <citation type="journal article" date="2020" name="ISME J.">
        <title>Uncovering the hidden diversity of litter-decomposition mechanisms in mushroom-forming fungi.</title>
        <authorList>
            <person name="Floudas D."/>
            <person name="Bentzer J."/>
            <person name="Ahren D."/>
            <person name="Johansson T."/>
            <person name="Persson P."/>
            <person name="Tunlid A."/>
        </authorList>
    </citation>
    <scope>NUCLEOTIDE SEQUENCE [LARGE SCALE GENOMIC DNA]</scope>
    <source>
        <strain evidence="3 4">CBS 175.51</strain>
    </source>
</reference>
<feature type="region of interest" description="Disordered" evidence="1">
    <location>
        <begin position="1118"/>
        <end position="1341"/>
    </location>
</feature>
<feature type="compositionally biased region" description="Polar residues" evidence="1">
    <location>
        <begin position="1700"/>
        <end position="1710"/>
    </location>
</feature>
<feature type="compositionally biased region" description="Low complexity" evidence="1">
    <location>
        <begin position="858"/>
        <end position="867"/>
    </location>
</feature>
<dbReference type="Gene3D" id="2.30.29.30">
    <property type="entry name" value="Pleckstrin-homology domain (PH domain)/Phosphotyrosine-binding domain (PTB)"/>
    <property type="match status" value="1"/>
</dbReference>
<feature type="compositionally biased region" description="Basic and acidic residues" evidence="1">
    <location>
        <begin position="1067"/>
        <end position="1078"/>
    </location>
</feature>
<dbReference type="Pfam" id="PF25381">
    <property type="entry name" value="PH_26"/>
    <property type="match status" value="1"/>
</dbReference>
<feature type="compositionally biased region" description="Acidic residues" evidence="1">
    <location>
        <begin position="906"/>
        <end position="917"/>
    </location>
</feature>
<evidence type="ECO:0000259" key="2">
    <source>
        <dbReference type="Pfam" id="PF25381"/>
    </source>
</evidence>
<feature type="region of interest" description="Disordered" evidence="1">
    <location>
        <begin position="1625"/>
        <end position="1716"/>
    </location>
</feature>
<dbReference type="Proteomes" id="UP000541558">
    <property type="component" value="Unassembled WGS sequence"/>
</dbReference>
<feature type="compositionally biased region" description="Low complexity" evidence="1">
    <location>
        <begin position="1237"/>
        <end position="1257"/>
    </location>
</feature>
<feature type="compositionally biased region" description="Polar residues" evidence="1">
    <location>
        <begin position="935"/>
        <end position="995"/>
    </location>
</feature>
<dbReference type="InterPro" id="IPR058155">
    <property type="entry name" value="Skg3/CAF120-like_PH"/>
</dbReference>
<evidence type="ECO:0000313" key="4">
    <source>
        <dbReference type="Proteomes" id="UP000541558"/>
    </source>
</evidence>
<feature type="compositionally biased region" description="Polar residues" evidence="1">
    <location>
        <begin position="48"/>
        <end position="78"/>
    </location>
</feature>
<feature type="compositionally biased region" description="Polar residues" evidence="1">
    <location>
        <begin position="1054"/>
        <end position="1066"/>
    </location>
</feature>
<name>A0A8H5CJ41_9AGAR</name>
<dbReference type="InterPro" id="IPR011993">
    <property type="entry name" value="PH-like_dom_sf"/>
</dbReference>
<feature type="region of interest" description="Disordered" evidence="1">
    <location>
        <begin position="571"/>
        <end position="1102"/>
    </location>
</feature>
<proteinExistence type="predicted"/>
<organism evidence="3 4">
    <name type="scientific">Ephemerocybe angulata</name>
    <dbReference type="NCBI Taxonomy" id="980116"/>
    <lineage>
        <taxon>Eukaryota</taxon>
        <taxon>Fungi</taxon>
        <taxon>Dikarya</taxon>
        <taxon>Basidiomycota</taxon>
        <taxon>Agaricomycotina</taxon>
        <taxon>Agaricomycetes</taxon>
        <taxon>Agaricomycetidae</taxon>
        <taxon>Agaricales</taxon>
        <taxon>Agaricineae</taxon>
        <taxon>Psathyrellaceae</taxon>
        <taxon>Ephemerocybe</taxon>
    </lineage>
</organism>
<feature type="region of interest" description="Disordered" evidence="1">
    <location>
        <begin position="373"/>
        <end position="401"/>
    </location>
</feature>
<feature type="compositionally biased region" description="Polar residues" evidence="1">
    <location>
        <begin position="1136"/>
        <end position="1160"/>
    </location>
</feature>
<feature type="region of interest" description="Disordered" evidence="1">
    <location>
        <begin position="1437"/>
        <end position="1472"/>
    </location>
</feature>
<feature type="region of interest" description="Disordered" evidence="1">
    <location>
        <begin position="1"/>
        <end position="174"/>
    </location>
</feature>
<feature type="compositionally biased region" description="Polar residues" evidence="1">
    <location>
        <begin position="1290"/>
        <end position="1313"/>
    </location>
</feature>
<evidence type="ECO:0000256" key="1">
    <source>
        <dbReference type="SAM" id="MobiDB-lite"/>
    </source>
</evidence>